<sequence>MKPIPSYKFRAAEFSTSVSNMISSQCSLCILSMAISTSFFAMPCPRYVDSTASIPIYPLSLTFLCGSILHTMQPMGMLGVPLLLSTAMYVNSGHWFKKYLYTYIEYGSDRSASISFLILANCSSLRMSNGLYTISMS</sequence>
<dbReference type="HOGENOM" id="CLU_1866706_0_0_1"/>
<protein>
    <submittedName>
        <fullName evidence="1">EC1118_1P2_3697p</fullName>
    </submittedName>
</protein>
<dbReference type="EMBL" id="FN394217">
    <property type="protein sequence ID" value="CAY87006.1"/>
    <property type="molecule type" value="Genomic_DNA"/>
</dbReference>
<name>C8ZJ75_YEAS8</name>
<accession>C8ZJ75</accession>
<proteinExistence type="predicted"/>
<dbReference type="Proteomes" id="UP000000286">
    <property type="component" value="Chromosome XVI"/>
</dbReference>
<evidence type="ECO:0000313" key="1">
    <source>
        <dbReference type="EMBL" id="CAY87006.1"/>
    </source>
</evidence>
<dbReference type="AlphaFoldDB" id="C8ZJ75"/>
<evidence type="ECO:0000313" key="2">
    <source>
        <dbReference type="Proteomes" id="UP000000286"/>
    </source>
</evidence>
<organism evidence="1 2">
    <name type="scientific">Saccharomyces cerevisiae (strain Lalvin EC1118 / Prise de mousse)</name>
    <name type="common">Baker's yeast</name>
    <dbReference type="NCBI Taxonomy" id="643680"/>
    <lineage>
        <taxon>Eukaryota</taxon>
        <taxon>Fungi</taxon>
        <taxon>Dikarya</taxon>
        <taxon>Ascomycota</taxon>
        <taxon>Saccharomycotina</taxon>
        <taxon>Saccharomycetes</taxon>
        <taxon>Saccharomycetales</taxon>
        <taxon>Saccharomycetaceae</taxon>
        <taxon>Saccharomyces</taxon>
    </lineage>
</organism>
<reference evidence="1 2" key="1">
    <citation type="journal article" date="2009" name="Proc. Natl. Acad. Sci. U.S.A.">
        <title>Eukaryote-to-eukaryote gene transfer events revealed by the genome sequence of the wine yeast Saccharomyces cerevisiae EC1118.</title>
        <authorList>
            <person name="Novo M."/>
            <person name="Bigey F."/>
            <person name="Beyne E."/>
            <person name="Galeote V."/>
            <person name="Gavory F."/>
            <person name="Mallet S."/>
            <person name="Cambot B."/>
            <person name="Legras J.L."/>
            <person name="Wincker P."/>
            <person name="Casaregola S."/>
            <person name="Dequin S."/>
        </authorList>
    </citation>
    <scope>NUCLEOTIDE SEQUENCE [LARGE SCALE GENOMIC DNA]</scope>
    <source>
        <strain evidence="2">Lalvin EC1118 / Prise de mousse</strain>
    </source>
</reference>
<gene>
    <name evidence="1" type="ORF">EC1118_1P2_3697g</name>
</gene>